<dbReference type="Proteomes" id="UP000887116">
    <property type="component" value="Unassembled WGS sequence"/>
</dbReference>
<organism evidence="2 3">
    <name type="scientific">Trichonephila clavata</name>
    <name type="common">Joro spider</name>
    <name type="synonym">Nephila clavata</name>
    <dbReference type="NCBI Taxonomy" id="2740835"/>
    <lineage>
        <taxon>Eukaryota</taxon>
        <taxon>Metazoa</taxon>
        <taxon>Ecdysozoa</taxon>
        <taxon>Arthropoda</taxon>
        <taxon>Chelicerata</taxon>
        <taxon>Arachnida</taxon>
        <taxon>Araneae</taxon>
        <taxon>Araneomorphae</taxon>
        <taxon>Entelegynae</taxon>
        <taxon>Araneoidea</taxon>
        <taxon>Nephilidae</taxon>
        <taxon>Trichonephila</taxon>
    </lineage>
</organism>
<dbReference type="EMBL" id="BMAO01015530">
    <property type="protein sequence ID" value="GFR02265.1"/>
    <property type="molecule type" value="Genomic_DNA"/>
</dbReference>
<evidence type="ECO:0000313" key="2">
    <source>
        <dbReference type="EMBL" id="GFR02265.1"/>
    </source>
</evidence>
<accession>A0A8X6ICN0</accession>
<protein>
    <submittedName>
        <fullName evidence="2">Uncharacterized protein</fullName>
    </submittedName>
</protein>
<keyword evidence="3" id="KW-1185">Reference proteome</keyword>
<evidence type="ECO:0000313" key="3">
    <source>
        <dbReference type="Proteomes" id="UP000887116"/>
    </source>
</evidence>
<proteinExistence type="predicted"/>
<gene>
    <name evidence="2" type="ORF">TNCT_365651</name>
</gene>
<feature type="compositionally biased region" description="Polar residues" evidence="1">
    <location>
        <begin position="19"/>
        <end position="41"/>
    </location>
</feature>
<comment type="caution">
    <text evidence="2">The sequence shown here is derived from an EMBL/GenBank/DDBJ whole genome shotgun (WGS) entry which is preliminary data.</text>
</comment>
<dbReference type="AlphaFoldDB" id="A0A8X6ICN0"/>
<feature type="region of interest" description="Disordered" evidence="1">
    <location>
        <begin position="19"/>
        <end position="43"/>
    </location>
</feature>
<name>A0A8X6ICN0_TRICU</name>
<evidence type="ECO:0000256" key="1">
    <source>
        <dbReference type="SAM" id="MobiDB-lite"/>
    </source>
</evidence>
<reference evidence="2" key="1">
    <citation type="submission" date="2020-07" db="EMBL/GenBank/DDBJ databases">
        <title>Multicomponent nature underlies the extraordinary mechanical properties of spider dragline silk.</title>
        <authorList>
            <person name="Kono N."/>
            <person name="Nakamura H."/>
            <person name="Mori M."/>
            <person name="Yoshida Y."/>
            <person name="Ohtoshi R."/>
            <person name="Malay A.D."/>
            <person name="Moran D.A.P."/>
            <person name="Tomita M."/>
            <person name="Numata K."/>
            <person name="Arakawa K."/>
        </authorList>
    </citation>
    <scope>NUCLEOTIDE SEQUENCE</scope>
</reference>
<sequence>MVGGVFAGPTNHSLTFQATASDVSSTRPRMPMSSVSVQASAQPHLHNGPRNTIFVFFPLTFAASSEVKAFPLTFPSTVFYNGNEVG</sequence>